<protein>
    <recommendedName>
        <fullName evidence="3">MotA/TolQ/ExbB proton channel domain-containing protein</fullName>
    </recommendedName>
</protein>
<evidence type="ECO:0000313" key="2">
    <source>
        <dbReference type="EMBL" id="GAI29557.1"/>
    </source>
</evidence>
<dbReference type="AlphaFoldDB" id="X1MD42"/>
<accession>X1MD42</accession>
<comment type="caution">
    <text evidence="2">The sequence shown here is derived from an EMBL/GenBank/DDBJ whole genome shotgun (WGS) entry which is preliminary data.</text>
</comment>
<name>X1MD42_9ZZZZ</name>
<organism evidence="2">
    <name type="scientific">marine sediment metagenome</name>
    <dbReference type="NCBI Taxonomy" id="412755"/>
    <lineage>
        <taxon>unclassified sequences</taxon>
        <taxon>metagenomes</taxon>
        <taxon>ecological metagenomes</taxon>
    </lineage>
</organism>
<sequence>VPIMVSYADTEDEKELLRSRFEKIYKAISETPQPKITQWEKYKHIYVPIITTSITAVMGLLGTILTAVLGSGP</sequence>
<gene>
    <name evidence="2" type="ORF">S06H3_34387</name>
</gene>
<dbReference type="EMBL" id="BARV01020637">
    <property type="protein sequence ID" value="GAI29557.1"/>
    <property type="molecule type" value="Genomic_DNA"/>
</dbReference>
<evidence type="ECO:0008006" key="3">
    <source>
        <dbReference type="Google" id="ProtNLM"/>
    </source>
</evidence>
<feature type="non-terminal residue" evidence="2">
    <location>
        <position position="1"/>
    </location>
</feature>
<keyword evidence="1" id="KW-1133">Transmembrane helix</keyword>
<reference evidence="2" key="1">
    <citation type="journal article" date="2014" name="Front. Microbiol.">
        <title>High frequency of phylogenetically diverse reductive dehalogenase-homologous genes in deep subseafloor sedimentary metagenomes.</title>
        <authorList>
            <person name="Kawai M."/>
            <person name="Futagami T."/>
            <person name="Toyoda A."/>
            <person name="Takaki Y."/>
            <person name="Nishi S."/>
            <person name="Hori S."/>
            <person name="Arai W."/>
            <person name="Tsubouchi T."/>
            <person name="Morono Y."/>
            <person name="Uchiyama I."/>
            <person name="Ito T."/>
            <person name="Fujiyama A."/>
            <person name="Inagaki F."/>
            <person name="Takami H."/>
        </authorList>
    </citation>
    <scope>NUCLEOTIDE SEQUENCE</scope>
    <source>
        <strain evidence="2">Expedition CK06-06</strain>
    </source>
</reference>
<evidence type="ECO:0000256" key="1">
    <source>
        <dbReference type="SAM" id="Phobius"/>
    </source>
</evidence>
<feature type="transmembrane region" description="Helical" evidence="1">
    <location>
        <begin position="45"/>
        <end position="69"/>
    </location>
</feature>
<proteinExistence type="predicted"/>
<keyword evidence="1" id="KW-0812">Transmembrane</keyword>
<keyword evidence="1" id="KW-0472">Membrane</keyword>